<dbReference type="Proteomes" id="UP000283255">
    <property type="component" value="Unassembled WGS sequence"/>
</dbReference>
<organism evidence="1 2">
    <name type="scientific">Motilimonas pumila</name>
    <dbReference type="NCBI Taxonomy" id="2303987"/>
    <lineage>
        <taxon>Bacteria</taxon>
        <taxon>Pseudomonadati</taxon>
        <taxon>Pseudomonadota</taxon>
        <taxon>Gammaproteobacteria</taxon>
        <taxon>Alteromonadales</taxon>
        <taxon>Alteromonadales genera incertae sedis</taxon>
        <taxon>Motilimonas</taxon>
    </lineage>
</organism>
<keyword evidence="2" id="KW-1185">Reference proteome</keyword>
<gene>
    <name evidence="1" type="ORF">D1Z90_08385</name>
</gene>
<dbReference type="AlphaFoldDB" id="A0A418YG84"/>
<protein>
    <submittedName>
        <fullName evidence="1">Uncharacterized protein</fullName>
    </submittedName>
</protein>
<evidence type="ECO:0000313" key="1">
    <source>
        <dbReference type="EMBL" id="RJG48499.1"/>
    </source>
</evidence>
<reference evidence="1 2" key="1">
    <citation type="submission" date="2018-09" db="EMBL/GenBank/DDBJ databases">
        <authorList>
            <person name="Wang F."/>
        </authorList>
    </citation>
    <scope>NUCLEOTIDE SEQUENCE [LARGE SCALE GENOMIC DNA]</scope>
    <source>
        <strain evidence="1 2">PLHSC7-2</strain>
    </source>
</reference>
<dbReference type="RefSeq" id="WP_119910309.1">
    <property type="nucleotide sequence ID" value="NZ_QZCH01000008.1"/>
</dbReference>
<name>A0A418YG84_9GAMM</name>
<proteinExistence type="predicted"/>
<evidence type="ECO:0000313" key="2">
    <source>
        <dbReference type="Proteomes" id="UP000283255"/>
    </source>
</evidence>
<reference evidence="1 2" key="2">
    <citation type="submission" date="2019-01" db="EMBL/GenBank/DDBJ databases">
        <title>Motilimonas pumilus sp. nov., isolated from the gut of sea cucumber (Apostichopus japonicus).</title>
        <authorList>
            <person name="Wang F.-Q."/>
            <person name="Ren L.-H."/>
            <person name="Lin Y.-W."/>
            <person name="Sun G.-H."/>
            <person name="Du Z.-J."/>
            <person name="Zhao J.-X."/>
            <person name="Liu X.-J."/>
            <person name="Liu L.-J."/>
        </authorList>
    </citation>
    <scope>NUCLEOTIDE SEQUENCE [LARGE SCALE GENOMIC DNA]</scope>
    <source>
        <strain evidence="1 2">PLHSC7-2</strain>
    </source>
</reference>
<accession>A0A418YG84</accession>
<sequence length="110" mass="12341">MNKFLLTIFTVLSSNVFADGDFRALEGDYAVTGAYTSDIGSSHLRIVLNGEPAKDLYLAMDTEVFIDECTETESKTVGKMQCFFYKENKSYECNFAINLDKQTIEHGIPC</sequence>
<comment type="caution">
    <text evidence="1">The sequence shown here is derived from an EMBL/GenBank/DDBJ whole genome shotgun (WGS) entry which is preliminary data.</text>
</comment>
<dbReference type="EMBL" id="QZCH01000008">
    <property type="protein sequence ID" value="RJG48499.1"/>
    <property type="molecule type" value="Genomic_DNA"/>
</dbReference>